<proteinExistence type="predicted"/>
<evidence type="ECO:0000313" key="3">
    <source>
        <dbReference type="EMBL" id="MCP3732470.1"/>
    </source>
</evidence>
<dbReference type="RefSeq" id="WP_254295958.1">
    <property type="nucleotide sequence ID" value="NZ_JAMLDX010000019.1"/>
</dbReference>
<dbReference type="InterPro" id="IPR010126">
    <property type="entry name" value="Esterase_phb"/>
</dbReference>
<keyword evidence="2" id="KW-0378">Hydrolase</keyword>
<sequence>MRSLSNTIGRLAALRSQLPGQDAAAAAGRLSELLDFGSNPGALGAWCYVPETMRSGAPLVVVLHGCTQSAAAYDRGAGWSQLADQYGFALLFPEQRRANNMNLCFNWYESADGQRGAGEPLSIVQMIAAMVDRHDVDPARVYINGLSAGGAMTSIMLATYPETFAGGAIIAGLPFGTANGVPQAFDRMRGHGGPEDAALGALVRAASSHPGPWPSISIWHGGADPIVDSSNADAVLAQWRSVHGVPASPNRSDRVDGHPHRVWLDAAGNAVIEDYRIGGMAHGTPLSTRGEDAYGTPGPHMLEAAISSTRHIANFWGLLEGGAQLPAAERQAGTKVTRSERVQPVAIDDHKPVSAHARGGAGRIIEDALRAAGLMR</sequence>
<dbReference type="SUPFAM" id="SSF53474">
    <property type="entry name" value="alpha/beta-Hydrolases"/>
    <property type="match status" value="1"/>
</dbReference>
<protein>
    <submittedName>
        <fullName evidence="3">PHB depolymerase family esterase</fullName>
    </submittedName>
</protein>
<dbReference type="Gene3D" id="3.40.50.1820">
    <property type="entry name" value="alpha/beta hydrolase"/>
    <property type="match status" value="1"/>
</dbReference>
<comment type="caution">
    <text evidence="3">The sequence shown here is derived from an EMBL/GenBank/DDBJ whole genome shotgun (WGS) entry which is preliminary data.</text>
</comment>
<evidence type="ECO:0000256" key="2">
    <source>
        <dbReference type="ARBA" id="ARBA00022801"/>
    </source>
</evidence>
<dbReference type="Proteomes" id="UP001139451">
    <property type="component" value="Unassembled WGS sequence"/>
</dbReference>
<reference evidence="3" key="1">
    <citation type="submission" date="2022-05" db="EMBL/GenBank/DDBJ databases">
        <title>Sphingomonas sp. strain MG17 Genome sequencing and assembly.</title>
        <authorList>
            <person name="Kim I."/>
        </authorList>
    </citation>
    <scope>NUCLEOTIDE SEQUENCE</scope>
    <source>
        <strain evidence="3">MG17</strain>
    </source>
</reference>
<evidence type="ECO:0000256" key="1">
    <source>
        <dbReference type="ARBA" id="ARBA00022729"/>
    </source>
</evidence>
<keyword evidence="1" id="KW-0732">Signal</keyword>
<dbReference type="PANTHER" id="PTHR43037:SF1">
    <property type="entry name" value="BLL1128 PROTEIN"/>
    <property type="match status" value="1"/>
</dbReference>
<dbReference type="InterPro" id="IPR050955">
    <property type="entry name" value="Plant_Biomass_Hydrol_Est"/>
</dbReference>
<dbReference type="GO" id="GO:0005576">
    <property type="term" value="C:extracellular region"/>
    <property type="evidence" value="ECO:0007669"/>
    <property type="project" value="InterPro"/>
</dbReference>
<gene>
    <name evidence="3" type="ORF">M9978_18770</name>
</gene>
<accession>A0A9X2HTQ0</accession>
<dbReference type="InterPro" id="IPR029058">
    <property type="entry name" value="AB_hydrolase_fold"/>
</dbReference>
<evidence type="ECO:0000313" key="4">
    <source>
        <dbReference type="Proteomes" id="UP001139451"/>
    </source>
</evidence>
<name>A0A9X2HTQ0_9SPHN</name>
<keyword evidence="4" id="KW-1185">Reference proteome</keyword>
<dbReference type="EMBL" id="JAMLDX010000019">
    <property type="protein sequence ID" value="MCP3732470.1"/>
    <property type="molecule type" value="Genomic_DNA"/>
</dbReference>
<dbReference type="NCBIfam" id="TIGR01840">
    <property type="entry name" value="esterase_phb"/>
    <property type="match status" value="1"/>
</dbReference>
<dbReference type="GO" id="GO:0016787">
    <property type="term" value="F:hydrolase activity"/>
    <property type="evidence" value="ECO:0007669"/>
    <property type="project" value="UniProtKB-KW"/>
</dbReference>
<dbReference type="PANTHER" id="PTHR43037">
    <property type="entry name" value="UNNAMED PRODUCT-RELATED"/>
    <property type="match status" value="1"/>
</dbReference>
<dbReference type="AlphaFoldDB" id="A0A9X2HTQ0"/>
<organism evidence="3 4">
    <name type="scientific">Sphingomonas tagetis</name>
    <dbReference type="NCBI Taxonomy" id="2949092"/>
    <lineage>
        <taxon>Bacteria</taxon>
        <taxon>Pseudomonadati</taxon>
        <taxon>Pseudomonadota</taxon>
        <taxon>Alphaproteobacteria</taxon>
        <taxon>Sphingomonadales</taxon>
        <taxon>Sphingomonadaceae</taxon>
        <taxon>Sphingomonas</taxon>
    </lineage>
</organism>
<dbReference type="Pfam" id="PF10503">
    <property type="entry name" value="Esterase_PHB"/>
    <property type="match status" value="1"/>
</dbReference>